<dbReference type="Ensembl" id="ENSSMRT00000000174.1">
    <property type="protein sequence ID" value="ENSSMRP00000000140.1"/>
    <property type="gene ID" value="ENSSMRG00000000154.1"/>
</dbReference>
<dbReference type="AlphaFoldDB" id="A0A8D0B3S1"/>
<evidence type="ECO:0000313" key="2">
    <source>
        <dbReference type="Proteomes" id="UP000694421"/>
    </source>
</evidence>
<dbReference type="InterPro" id="IPR011333">
    <property type="entry name" value="SKP1/BTB/POZ_sf"/>
</dbReference>
<reference evidence="1" key="2">
    <citation type="submission" date="2025-09" db="UniProtKB">
        <authorList>
            <consortium name="Ensembl"/>
        </authorList>
    </citation>
    <scope>IDENTIFICATION</scope>
</reference>
<proteinExistence type="predicted"/>
<protein>
    <submittedName>
        <fullName evidence="1">Uncharacterized protein</fullName>
    </submittedName>
</protein>
<keyword evidence="2" id="KW-1185">Reference proteome</keyword>
<sequence length="93" mass="10789">MKDRSKSRFCTFGVGGFNAKYIKSISSDRHTCIVDCVEWSRTRKETNGFRQISSHIVSKIWMYFVEMCMNSNLQCLVLEFALELLMAANFLDC</sequence>
<reference evidence="1" key="1">
    <citation type="submission" date="2025-08" db="UniProtKB">
        <authorList>
            <consortium name="Ensembl"/>
        </authorList>
    </citation>
    <scope>IDENTIFICATION</scope>
</reference>
<dbReference type="SUPFAM" id="SSF54695">
    <property type="entry name" value="POZ domain"/>
    <property type="match status" value="1"/>
</dbReference>
<accession>A0A8D0B3S1</accession>
<evidence type="ECO:0000313" key="1">
    <source>
        <dbReference type="Ensembl" id="ENSSMRP00000000140.1"/>
    </source>
</evidence>
<dbReference type="Proteomes" id="UP000694421">
    <property type="component" value="Unplaced"/>
</dbReference>
<name>A0A8D0B3S1_SALMN</name>
<organism evidence="1 2">
    <name type="scientific">Salvator merianae</name>
    <name type="common">Argentine black and white tegu</name>
    <name type="synonym">Tupinambis merianae</name>
    <dbReference type="NCBI Taxonomy" id="96440"/>
    <lineage>
        <taxon>Eukaryota</taxon>
        <taxon>Metazoa</taxon>
        <taxon>Chordata</taxon>
        <taxon>Craniata</taxon>
        <taxon>Vertebrata</taxon>
        <taxon>Euteleostomi</taxon>
        <taxon>Lepidosauria</taxon>
        <taxon>Squamata</taxon>
        <taxon>Bifurcata</taxon>
        <taxon>Unidentata</taxon>
        <taxon>Episquamata</taxon>
        <taxon>Laterata</taxon>
        <taxon>Teiioidea</taxon>
        <taxon>Teiidae</taxon>
        <taxon>Salvator</taxon>
    </lineage>
</organism>